<keyword evidence="5" id="KW-0090">Biological rhythms</keyword>
<comment type="function">
    <text evidence="10">Releases the supercoiling and torsional tension of DNA introduced during the DNA replication and transcription by transiently cleaving and rejoining one strand of the DNA duplex. Introduces a single-strand break via transesterification at the specific target site 5'-[CT]CCTTp site in duplex DNA. The scissile phosphodiester is attacked by the catalytic tyrosine of the enzyme, resulting in the formation of a DNA-(3'-phosphotyrosyl)-enzyme intermediate and the expulsion of a 5'-OH DNA strand. The free DNA strand then undergoes passage around the unbroken strand thus removing DNA supercoils. Finally, in the religation step, the DNA 5'-OH attacks the covalent intermediate to expel the active-site tyrosine and restore the DNA phosphodiester backbone.</text>
</comment>
<dbReference type="InterPro" id="IPR014727">
    <property type="entry name" value="TopoI_cat_a/b-sub_euk"/>
</dbReference>
<gene>
    <name evidence="14" type="ORF">DNTS_015901</name>
</gene>
<name>A0A553NM52_9TELE</name>
<dbReference type="PROSITE" id="PS00176">
    <property type="entry name" value="TOPO_IB_1"/>
    <property type="match status" value="1"/>
</dbReference>
<dbReference type="SUPFAM" id="SSF56741">
    <property type="entry name" value="Eukaryotic DNA topoisomerase I, N-terminal DNA-binding fragment"/>
    <property type="match status" value="1"/>
</dbReference>
<keyword evidence="15" id="KW-1185">Reference proteome</keyword>
<dbReference type="GO" id="GO:0005730">
    <property type="term" value="C:nucleolus"/>
    <property type="evidence" value="ECO:0007669"/>
    <property type="project" value="TreeGrafter"/>
</dbReference>
<dbReference type="InterPro" id="IPR025834">
    <property type="entry name" value="TopoI_C_dom"/>
</dbReference>
<feature type="domain" description="DNA topoisomerase I eukaryotic-type" evidence="13">
    <location>
        <begin position="348"/>
        <end position="734"/>
    </location>
</feature>
<evidence type="ECO:0000256" key="10">
    <source>
        <dbReference type="RuleBase" id="RU365101"/>
    </source>
</evidence>
<dbReference type="FunFam" id="1.10.132.10:FF:000001">
    <property type="entry name" value="DNA topoisomerase I"/>
    <property type="match status" value="1"/>
</dbReference>
<dbReference type="InterPro" id="IPR036202">
    <property type="entry name" value="TopoI_DNA-bd_euk_N_sf"/>
</dbReference>
<dbReference type="PRINTS" id="PR00416">
    <property type="entry name" value="EUTPISMRASEI"/>
</dbReference>
<comment type="subcellular location">
    <subcellularLocation>
        <location evidence="2">Nucleus</location>
    </subcellularLocation>
</comment>
<feature type="active site" description="O-(3'-phospho-DNA)-tyrosine intermediate" evidence="9">
    <location>
        <position position="720"/>
    </location>
</feature>
<evidence type="ECO:0000256" key="11">
    <source>
        <dbReference type="SAM" id="Coils"/>
    </source>
</evidence>
<evidence type="ECO:0000256" key="5">
    <source>
        <dbReference type="ARBA" id="ARBA00023108"/>
    </source>
</evidence>
<dbReference type="SMART" id="SM00435">
    <property type="entry name" value="TOPEUc"/>
    <property type="match status" value="1"/>
</dbReference>
<keyword evidence="4 9" id="KW-0799">Topoisomerase</keyword>
<dbReference type="InterPro" id="IPR011010">
    <property type="entry name" value="DNA_brk_join_enz"/>
</dbReference>
<evidence type="ECO:0000256" key="7">
    <source>
        <dbReference type="ARBA" id="ARBA00023235"/>
    </source>
</evidence>
<dbReference type="InterPro" id="IPR051062">
    <property type="entry name" value="Topoisomerase_IB"/>
</dbReference>
<dbReference type="OrthoDB" id="47179at2759"/>
<dbReference type="Pfam" id="PF14370">
    <property type="entry name" value="Topo_C_assoc"/>
    <property type="match status" value="1"/>
</dbReference>
<dbReference type="PANTHER" id="PTHR10290">
    <property type="entry name" value="DNA TOPOISOMERASE I"/>
    <property type="match status" value="1"/>
</dbReference>
<dbReference type="PANTHER" id="PTHR10290:SF5">
    <property type="entry name" value="DNA TOPOISOMERASE 1"/>
    <property type="match status" value="1"/>
</dbReference>
<dbReference type="Gene3D" id="1.10.132.10">
    <property type="match status" value="1"/>
</dbReference>
<evidence type="ECO:0000313" key="15">
    <source>
        <dbReference type="Proteomes" id="UP000316079"/>
    </source>
</evidence>
<dbReference type="Gene3D" id="1.10.10.41">
    <property type="entry name" value="Yeast DNA topoisomerase - domain 1"/>
    <property type="match status" value="1"/>
</dbReference>
<dbReference type="AlphaFoldDB" id="A0A553NM52"/>
<dbReference type="PROSITE" id="PS52038">
    <property type="entry name" value="TOPO_IB_2"/>
    <property type="match status" value="1"/>
</dbReference>
<protein>
    <recommendedName>
        <fullName evidence="10">DNA topoisomerase I</fullName>
        <ecNumber evidence="10">5.6.2.1</ecNumber>
    </recommendedName>
    <alternativeName>
        <fullName evidence="10">DNA topoisomerase 1</fullName>
    </alternativeName>
</protein>
<dbReference type="InterPro" id="IPR008336">
    <property type="entry name" value="TopoI_DNA-bd_euk"/>
</dbReference>
<keyword evidence="7 9" id="KW-0413">Isomerase</keyword>
<dbReference type="EC" id="5.6.2.1" evidence="10"/>
<accession>A0A553NM52</accession>
<dbReference type="SUPFAM" id="SSF56349">
    <property type="entry name" value="DNA breaking-rejoining enzymes"/>
    <property type="match status" value="1"/>
</dbReference>
<evidence type="ECO:0000256" key="9">
    <source>
        <dbReference type="PROSITE-ProRule" id="PRU01382"/>
    </source>
</evidence>
<dbReference type="GO" id="GO:0006265">
    <property type="term" value="P:DNA topological change"/>
    <property type="evidence" value="ECO:0007669"/>
    <property type="project" value="UniProtKB-UniRule"/>
</dbReference>
<keyword evidence="8" id="KW-0539">Nucleus</keyword>
<dbReference type="InterPro" id="IPR018521">
    <property type="entry name" value="TopoIB_AS"/>
</dbReference>
<evidence type="ECO:0000256" key="2">
    <source>
        <dbReference type="ARBA" id="ARBA00004123"/>
    </source>
</evidence>
<dbReference type="FunFam" id="2.170.11.10:FF:000002">
    <property type="entry name" value="DNA topoisomerase I"/>
    <property type="match status" value="1"/>
</dbReference>
<keyword evidence="11" id="KW-0175">Coiled coil</keyword>
<evidence type="ECO:0000256" key="4">
    <source>
        <dbReference type="ARBA" id="ARBA00023029"/>
    </source>
</evidence>
<dbReference type="InterPro" id="IPR013500">
    <property type="entry name" value="TopoI_cat_euk"/>
</dbReference>
<reference evidence="14 15" key="1">
    <citation type="journal article" date="2019" name="Sci. Data">
        <title>Hybrid genome assembly and annotation of Danionella translucida.</title>
        <authorList>
            <person name="Kadobianskyi M."/>
            <person name="Schulze L."/>
            <person name="Schuelke M."/>
            <person name="Judkewitz B."/>
        </authorList>
    </citation>
    <scope>NUCLEOTIDE SEQUENCE [LARGE SCALE GENOMIC DNA]</scope>
    <source>
        <strain evidence="14 15">Bolton</strain>
    </source>
</reference>
<feature type="compositionally biased region" description="Basic and acidic residues" evidence="12">
    <location>
        <begin position="171"/>
        <end position="189"/>
    </location>
</feature>
<dbReference type="Gene3D" id="3.90.15.10">
    <property type="entry name" value="Topoisomerase I, Chain A, domain 3"/>
    <property type="match status" value="1"/>
</dbReference>
<evidence type="ECO:0000256" key="6">
    <source>
        <dbReference type="ARBA" id="ARBA00023125"/>
    </source>
</evidence>
<dbReference type="FunFam" id="1.10.10.41:FF:000001">
    <property type="entry name" value="DNA topoisomerase I"/>
    <property type="match status" value="1"/>
</dbReference>
<evidence type="ECO:0000313" key="14">
    <source>
        <dbReference type="EMBL" id="TRY66522.1"/>
    </source>
</evidence>
<evidence type="ECO:0000259" key="13">
    <source>
        <dbReference type="SMART" id="SM00435"/>
    </source>
</evidence>
<dbReference type="CDD" id="cd00659">
    <property type="entry name" value="Topo_IB_C"/>
    <property type="match status" value="1"/>
</dbReference>
<dbReference type="STRING" id="623744.A0A553NM52"/>
<dbReference type="Pfam" id="PF02919">
    <property type="entry name" value="Topoisom_I_N"/>
    <property type="match status" value="1"/>
</dbReference>
<dbReference type="GO" id="GO:0005694">
    <property type="term" value="C:chromosome"/>
    <property type="evidence" value="ECO:0007669"/>
    <property type="project" value="InterPro"/>
</dbReference>
<evidence type="ECO:0000256" key="1">
    <source>
        <dbReference type="ARBA" id="ARBA00000213"/>
    </source>
</evidence>
<evidence type="ECO:0000256" key="12">
    <source>
        <dbReference type="SAM" id="MobiDB-lite"/>
    </source>
</evidence>
<feature type="region of interest" description="Disordered" evidence="12">
    <location>
        <begin position="1"/>
        <end position="189"/>
    </location>
</feature>
<evidence type="ECO:0000256" key="3">
    <source>
        <dbReference type="ARBA" id="ARBA00006645"/>
    </source>
</evidence>
<dbReference type="InterPro" id="IPR048045">
    <property type="entry name" value="Topoisomer_I_DNA-bd"/>
</dbReference>
<evidence type="ECO:0000256" key="8">
    <source>
        <dbReference type="ARBA" id="ARBA00023242"/>
    </source>
</evidence>
<proteinExistence type="inferred from homology"/>
<dbReference type="Proteomes" id="UP000316079">
    <property type="component" value="Unassembled WGS sequence"/>
</dbReference>
<dbReference type="GO" id="GO:0003677">
    <property type="term" value="F:DNA binding"/>
    <property type="evidence" value="ECO:0007669"/>
    <property type="project" value="UniProtKB-UniRule"/>
</dbReference>
<dbReference type="InterPro" id="IPR013499">
    <property type="entry name" value="TopoI_euk"/>
</dbReference>
<feature type="compositionally biased region" description="Basic and acidic residues" evidence="12">
    <location>
        <begin position="1"/>
        <end position="10"/>
    </location>
</feature>
<dbReference type="EMBL" id="SRMA01026841">
    <property type="protein sequence ID" value="TRY66522.1"/>
    <property type="molecule type" value="Genomic_DNA"/>
</dbReference>
<feature type="coiled-coil region" evidence="11">
    <location>
        <begin position="632"/>
        <end position="708"/>
    </location>
</feature>
<dbReference type="InterPro" id="IPR014711">
    <property type="entry name" value="TopoI_cat_a-hlx-sub_euk"/>
</dbReference>
<dbReference type="InterPro" id="IPR013030">
    <property type="entry name" value="DNA_topo_DNA_db_N_dom2"/>
</dbReference>
<comment type="similarity">
    <text evidence="3 9 10">Belongs to the type IB topoisomerase family.</text>
</comment>
<dbReference type="GO" id="GO:0007059">
    <property type="term" value="P:chromosome segregation"/>
    <property type="evidence" value="ECO:0007669"/>
    <property type="project" value="TreeGrafter"/>
</dbReference>
<comment type="caution">
    <text evidence="14">The sequence shown here is derived from an EMBL/GenBank/DDBJ whole genome shotgun (WGS) entry which is preliminary data.</text>
</comment>
<dbReference type="Pfam" id="PF01028">
    <property type="entry name" value="Topoisom_I"/>
    <property type="match status" value="1"/>
</dbReference>
<feature type="compositionally biased region" description="Basic and acidic residues" evidence="12">
    <location>
        <begin position="19"/>
        <end position="101"/>
    </location>
</feature>
<dbReference type="CDD" id="cd03488">
    <property type="entry name" value="Topoisomer_IB_N_htopoI_like"/>
    <property type="match status" value="1"/>
</dbReference>
<comment type="catalytic activity">
    <reaction evidence="1 9 10">
        <text>ATP-independent breakage of single-stranded DNA, followed by passage and rejoining.</text>
        <dbReference type="EC" id="5.6.2.1"/>
    </reaction>
</comment>
<dbReference type="FunFam" id="3.90.15.10:FF:000001">
    <property type="entry name" value="DNA topoisomerase I"/>
    <property type="match status" value="1"/>
</dbReference>
<dbReference type="InterPro" id="IPR001631">
    <property type="entry name" value="TopoI"/>
</dbReference>
<dbReference type="Gene3D" id="2.170.11.10">
    <property type="entry name" value="DNA Topoisomerase I, domain 2"/>
    <property type="match status" value="1"/>
</dbReference>
<dbReference type="GO" id="GO:0003917">
    <property type="term" value="F:DNA topoisomerase type I (single strand cut, ATP-independent) activity"/>
    <property type="evidence" value="ECO:0007669"/>
    <property type="project" value="UniProtKB-UniRule"/>
</dbReference>
<feature type="compositionally biased region" description="Basic and acidic residues" evidence="12">
    <location>
        <begin position="120"/>
        <end position="149"/>
    </location>
</feature>
<feature type="coiled-coil region" evidence="11">
    <location>
        <begin position="298"/>
        <end position="325"/>
    </location>
</feature>
<dbReference type="SUPFAM" id="SSF46596">
    <property type="entry name" value="Eukaryotic DNA topoisomerase I, dispensable insert domain"/>
    <property type="match status" value="1"/>
</dbReference>
<dbReference type="GO" id="GO:0048511">
    <property type="term" value="P:rhythmic process"/>
    <property type="evidence" value="ECO:0007669"/>
    <property type="project" value="UniProtKB-KW"/>
</dbReference>
<dbReference type="GO" id="GO:0006260">
    <property type="term" value="P:DNA replication"/>
    <property type="evidence" value="ECO:0007669"/>
    <property type="project" value="TreeGrafter"/>
</dbReference>
<sequence>MSGDHSHNDSQIDSGSRYNDSHKHKDKYKDKEQKHKDHKKDKEREKSKYSNSEHRDSSDKKHKEKERQKLKDGSDKQKDKQKEKRKEERSSNGKPKKEKENGFASPHIKSEPDDFYQSPKLEKSLKRERDFDDGDFKPKKIKTEDDRSEKKTKKRKQEEEDIKPKKKGNNKKGEVATDGKKKPKKEPEEKWKWWEEERYTDGSKWKFLEHKGPVFAPPYEPLPSKVKFYYDGKHMKLSNNAEEVATFFAKMLDHEYTTKDVFRKNFFKDWRKEMTSEEKSKITDLNKCDFAEMSEYFKAQAEARKTKTKEDKLKLKEENERLLQEYGFCIMDNHKERIANFRIEPPGLFRGRGDHPKMGMLKRRIRPEDIIINCSRDSKYPTPPPGTKWKEVRHDNKVTWLVSWTENIQGSIKYIMLNPSSRIKGEKDWQKYETARRLKKCVEKIRTQYREDWKSKEMRIRQRAVALYFIDKLALRAGNEKEEGETADTVGCCSLRVEHLSLHPEMDGQEFVVEFDFLGKDSIRYYNKVPVEKRVFKNLQLFMESKEPEDDVFDRLNTSILNKHLQELMDGLTAKVFRTYNASITLQQQLKELTSSEDNVPAKILSYNRANRAVAILCNHQRAPPKTFEKSMQNLQAKIDAKKDQISDARRDLKSAKADLKVCKDEKSKRQVSKYLLEGAVEAKKKAVQRAEEQLMKLEVQATDREENKQIALGTSKLNYLDPRISVAWCKKYDIPIEKIYNKTQREKFAWAIDMAGKDFEF</sequence>
<organism evidence="14 15">
    <name type="scientific">Danionella cerebrum</name>
    <dbReference type="NCBI Taxonomy" id="2873325"/>
    <lineage>
        <taxon>Eukaryota</taxon>
        <taxon>Metazoa</taxon>
        <taxon>Chordata</taxon>
        <taxon>Craniata</taxon>
        <taxon>Vertebrata</taxon>
        <taxon>Euteleostomi</taxon>
        <taxon>Actinopterygii</taxon>
        <taxon>Neopterygii</taxon>
        <taxon>Teleostei</taxon>
        <taxon>Ostariophysi</taxon>
        <taxon>Cypriniformes</taxon>
        <taxon>Danionidae</taxon>
        <taxon>Danioninae</taxon>
        <taxon>Danionella</taxon>
    </lineage>
</organism>
<keyword evidence="6 9" id="KW-0238">DNA-binding</keyword>
<dbReference type="InterPro" id="IPR013034">
    <property type="entry name" value="DNA_topo_DNA_db_N_dom1"/>
</dbReference>